<dbReference type="InterPro" id="IPR006204">
    <property type="entry name" value="GHMP_kinase_N_dom"/>
</dbReference>
<keyword evidence="6" id="KW-1185">Reference proteome</keyword>
<dbReference type="SUPFAM" id="SSF54211">
    <property type="entry name" value="Ribosomal protein S5 domain 2-like"/>
    <property type="match status" value="1"/>
</dbReference>
<sequence>MKQQTAEAESLTAMSSVTVQAPARLHLGFLDLNAEIGRKFGSIGVAINSHHTIIQISPAENFLIQGKDLTDNLKLKIRQICERFYESIGSQIPSANRCINICVKQTIPEHSGLGSGTQLALTVGTALAKFHGISISTPSIAKQLGRGKRSGIGIATFDHGGFVIDGGLKPNQTVPPILAHMDYPADWKIVLVMDPHHQGIHGTAEVQAFHELPIFPQENARLISHLTLMCLLPALIEKSCDDFGKAVTDIQALIGDHFAKAQGGRYTSKRVESCLLEAQRLGHSGVAQSSWGPTGCIFVENEAKAKQLIEHLTQFAKTTFSDGNAPIFIQTSADNHGAVIESSM</sequence>
<dbReference type="RefSeq" id="WP_007144485.1">
    <property type="nucleotide sequence ID" value="NZ_BSND01000013.1"/>
</dbReference>
<dbReference type="InterPro" id="IPR014721">
    <property type="entry name" value="Ribsml_uS5_D2-typ_fold_subgr"/>
</dbReference>
<dbReference type="InterPro" id="IPR020568">
    <property type="entry name" value="Ribosomal_Su5_D2-typ_SF"/>
</dbReference>
<reference evidence="5" key="2">
    <citation type="submission" date="2023-01" db="EMBL/GenBank/DDBJ databases">
        <title>Draft genome sequence of Methylophaga thalassica strain NBRC 102424.</title>
        <authorList>
            <person name="Sun Q."/>
            <person name="Mori K."/>
        </authorList>
    </citation>
    <scope>NUCLEOTIDE SEQUENCE</scope>
    <source>
        <strain evidence="5">NBRC 102424</strain>
    </source>
</reference>
<evidence type="ECO:0000259" key="4">
    <source>
        <dbReference type="Pfam" id="PF08544"/>
    </source>
</evidence>
<feature type="domain" description="GHMP kinase N-terminal" evidence="3">
    <location>
        <begin position="81"/>
        <end position="160"/>
    </location>
</feature>
<protein>
    <submittedName>
        <fullName evidence="5">Beta-ribofuranosylaminobenzene 5'-phosphate synthase</fullName>
    </submittedName>
</protein>
<evidence type="ECO:0000256" key="2">
    <source>
        <dbReference type="ARBA" id="ARBA00022777"/>
    </source>
</evidence>
<accession>A0ABQ5TXM3</accession>
<dbReference type="Pfam" id="PF00288">
    <property type="entry name" value="GHMP_kinases_N"/>
    <property type="match status" value="1"/>
</dbReference>
<dbReference type="PANTHER" id="PTHR20861">
    <property type="entry name" value="HOMOSERINE/4-DIPHOSPHOCYTIDYL-2-C-METHYL-D-ERYTHRITOL KINASE"/>
    <property type="match status" value="1"/>
</dbReference>
<dbReference type="PANTHER" id="PTHR20861:SF6">
    <property type="entry name" value="BETA-RIBOFURANOSYLPHENOL 5'-PHOSPHATE SYNTHASE"/>
    <property type="match status" value="1"/>
</dbReference>
<keyword evidence="2" id="KW-0418">Kinase</keyword>
<evidence type="ECO:0000313" key="5">
    <source>
        <dbReference type="EMBL" id="GLQ00953.1"/>
    </source>
</evidence>
<dbReference type="Pfam" id="PF08544">
    <property type="entry name" value="GHMP_kinases_C"/>
    <property type="match status" value="1"/>
</dbReference>
<gene>
    <name evidence="5" type="ORF">GCM10007891_28060</name>
</gene>
<name>A0ABQ5TXM3_9GAMM</name>
<reference evidence="5" key="1">
    <citation type="journal article" date="2014" name="Int. J. Syst. Evol. Microbiol.">
        <title>Complete genome of a new Firmicutes species belonging to the dominant human colonic microbiota ('Ruminococcus bicirculans') reveals two chromosomes and a selective capacity to utilize plant glucans.</title>
        <authorList>
            <consortium name="NISC Comparative Sequencing Program"/>
            <person name="Wegmann U."/>
            <person name="Louis P."/>
            <person name="Goesmann A."/>
            <person name="Henrissat B."/>
            <person name="Duncan S.H."/>
            <person name="Flint H.J."/>
        </authorList>
    </citation>
    <scope>NUCLEOTIDE SEQUENCE</scope>
    <source>
        <strain evidence="5">NBRC 102424</strain>
    </source>
</reference>
<dbReference type="Gene3D" id="3.30.230.10">
    <property type="match status" value="1"/>
</dbReference>
<proteinExistence type="predicted"/>
<evidence type="ECO:0000256" key="1">
    <source>
        <dbReference type="ARBA" id="ARBA00022679"/>
    </source>
</evidence>
<keyword evidence="1" id="KW-0808">Transferase</keyword>
<dbReference type="InterPro" id="IPR004422">
    <property type="entry name" value="RFAP_synthase"/>
</dbReference>
<dbReference type="Proteomes" id="UP001161423">
    <property type="component" value="Unassembled WGS sequence"/>
</dbReference>
<comment type="caution">
    <text evidence="5">The sequence shown here is derived from an EMBL/GenBank/DDBJ whole genome shotgun (WGS) entry which is preliminary data.</text>
</comment>
<feature type="domain" description="GHMP kinase C-terminal" evidence="4">
    <location>
        <begin position="231"/>
        <end position="315"/>
    </location>
</feature>
<evidence type="ECO:0000259" key="3">
    <source>
        <dbReference type="Pfam" id="PF00288"/>
    </source>
</evidence>
<organism evidence="5 6">
    <name type="scientific">Methylophaga thalassica</name>
    <dbReference type="NCBI Taxonomy" id="40223"/>
    <lineage>
        <taxon>Bacteria</taxon>
        <taxon>Pseudomonadati</taxon>
        <taxon>Pseudomonadota</taxon>
        <taxon>Gammaproteobacteria</taxon>
        <taxon>Thiotrichales</taxon>
        <taxon>Piscirickettsiaceae</taxon>
        <taxon>Methylophaga</taxon>
    </lineage>
</organism>
<dbReference type="PIRSF" id="PIRSF004884">
    <property type="entry name" value="Sugar_kin_arch"/>
    <property type="match status" value="1"/>
</dbReference>
<dbReference type="NCBIfam" id="TIGR00144">
    <property type="entry name" value="beta_RFAP_syn"/>
    <property type="match status" value="1"/>
</dbReference>
<dbReference type="EMBL" id="BSND01000013">
    <property type="protein sequence ID" value="GLQ00953.1"/>
    <property type="molecule type" value="Genomic_DNA"/>
</dbReference>
<evidence type="ECO:0000313" key="6">
    <source>
        <dbReference type="Proteomes" id="UP001161423"/>
    </source>
</evidence>
<dbReference type="InterPro" id="IPR013750">
    <property type="entry name" value="GHMP_kinase_C_dom"/>
</dbReference>